<feature type="chain" id="PRO_5021862169" evidence="5">
    <location>
        <begin position="30"/>
        <end position="872"/>
    </location>
</feature>
<evidence type="ECO:0000256" key="4">
    <source>
        <dbReference type="SAM" id="MobiDB-lite"/>
    </source>
</evidence>
<dbReference type="OrthoDB" id="226690at2"/>
<evidence type="ECO:0000256" key="2">
    <source>
        <dbReference type="ARBA" id="ARBA00022525"/>
    </source>
</evidence>
<keyword evidence="7" id="KW-0456">Lyase</keyword>
<dbReference type="GO" id="GO:0016837">
    <property type="term" value="F:carbon-oxygen lyase activity, acting on polysaccharides"/>
    <property type="evidence" value="ECO:0007669"/>
    <property type="project" value="TreeGrafter"/>
</dbReference>
<feature type="signal peptide" evidence="5">
    <location>
        <begin position="1"/>
        <end position="29"/>
    </location>
</feature>
<dbReference type="EMBL" id="VIWZ01000001">
    <property type="protein sequence ID" value="TWG15237.1"/>
    <property type="molecule type" value="Genomic_DNA"/>
</dbReference>
<dbReference type="RefSeq" id="WP_145778544.1">
    <property type="nucleotide sequence ID" value="NZ_VIWZ01000001.1"/>
</dbReference>
<feature type="region of interest" description="Disordered" evidence="4">
    <location>
        <begin position="353"/>
        <end position="382"/>
    </location>
</feature>
<keyword evidence="2" id="KW-0964">Secreted</keyword>
<evidence type="ECO:0000313" key="7">
    <source>
        <dbReference type="EMBL" id="TWG15237.1"/>
    </source>
</evidence>
<dbReference type="InterPro" id="IPR011050">
    <property type="entry name" value="Pectin_lyase_fold/virulence"/>
</dbReference>
<gene>
    <name evidence="7" type="ORF">FHU34_11551</name>
</gene>
<dbReference type="Proteomes" id="UP000317685">
    <property type="component" value="Unassembled WGS sequence"/>
</dbReference>
<accession>A0A561VUE3</accession>
<evidence type="ECO:0000256" key="5">
    <source>
        <dbReference type="SAM" id="SignalP"/>
    </source>
</evidence>
<evidence type="ECO:0000259" key="6">
    <source>
        <dbReference type="Pfam" id="PF13229"/>
    </source>
</evidence>
<comment type="subcellular location">
    <subcellularLocation>
        <location evidence="1">Secreted</location>
    </subcellularLocation>
</comment>
<keyword evidence="8" id="KW-1185">Reference proteome</keyword>
<protein>
    <submittedName>
        <fullName evidence="7">Parallel beta helix pectate lyase-like protein</fullName>
    </submittedName>
</protein>
<dbReference type="SUPFAM" id="SSF51126">
    <property type="entry name" value="Pectin lyase-like"/>
    <property type="match status" value="1"/>
</dbReference>
<dbReference type="GeneID" id="300126195"/>
<dbReference type="PANTHER" id="PTHR40088:SF2">
    <property type="entry name" value="SECRETED SUGAR HYDROLASE"/>
    <property type="match status" value="1"/>
</dbReference>
<feature type="domain" description="Right handed beta helix" evidence="6">
    <location>
        <begin position="160"/>
        <end position="303"/>
    </location>
</feature>
<dbReference type="GO" id="GO:0005576">
    <property type="term" value="C:extracellular region"/>
    <property type="evidence" value="ECO:0007669"/>
    <property type="project" value="UniProtKB-SubCell"/>
</dbReference>
<comment type="caution">
    <text evidence="7">The sequence shown here is derived from an EMBL/GenBank/DDBJ whole genome shotgun (WGS) entry which is preliminary data.</text>
</comment>
<dbReference type="Pfam" id="PF13229">
    <property type="entry name" value="Beta_helix"/>
    <property type="match status" value="1"/>
</dbReference>
<evidence type="ECO:0000256" key="1">
    <source>
        <dbReference type="ARBA" id="ARBA00004613"/>
    </source>
</evidence>
<sequence>MNVRRWAEFTLVPLIGGAALVGPATPAAAVPAPVVAAPVTGAAAASGELHVSEQWCQSSGDGSEERPFCTISEAASVAGPGQTVLVHPGEYQENVRFTRSGTESAPIIFRAVNVNWQMARVGRYNTAAVSGTILDLTGVHDVTVEGLVVFGAPYADVVTVRDSQRVRLDKLTVETGAYGPNGVRISGVSNRVTLSRTFVYNTHGSSVTIEPGVTDTTVTGNQLDYSGLAAADAPRTTITGNTFHVECRQGIQLAGRSPGASIRNNIVVTTRRRHVCTTPADAVGIRVSAESAVGSSTDYNLFDPTSGGVPYSWAGTDHPTLASFVAATGQGTHDLSADPKIAWVSGMDRGYLETGDGSPARDSADANAPGGLDTDMLGGSFADDPAVVNTGTGSGYRDRGAVEARGPVTQDPLRVERKVGAGPFDVVARSGAHSAWPVERERSQYAYYLTGQRFWRVTDSATAEYTLRRAGDACVQVQVSQTDFRLPKEYEGPVCTQVGARYVPIPPTRVLDTRAPIGVSTAGPVAGFGTIELPIGIIGGVRDTDISAVVLNVTVTQPTSAGFISVSPGGESSDASSVNFVAGETVPNQVTVPVRNGSVMLRNAGSGTVHLVADLQGFYAATGSGFASVPPTRVLDTRDSGGAPIPAKGTRTLDFSGRLPATATAVVLSVTVTAPTTSGVLTVYPYGSVAPAASSLNFVAGQTIPNLVTVQLSNGEINIFNNSSGTTHVVADLAGWFSPEATQTFVPMTPKRIVDSRYSVGLPGRTPAPLAARETVRFAPFRSEAICNPACPAPTALLGNVTVTAPTTPGVLTVHPGGGQRPTASNVNFVARETASNAAVVAVGSGVDLFHNSGGTSHVIVDQAGYFIAAAS</sequence>
<keyword evidence="3 5" id="KW-0732">Signal</keyword>
<dbReference type="InterPro" id="IPR039448">
    <property type="entry name" value="Beta_helix"/>
</dbReference>
<dbReference type="Gene3D" id="2.160.20.10">
    <property type="entry name" value="Single-stranded right-handed beta-helix, Pectin lyase-like"/>
    <property type="match status" value="1"/>
</dbReference>
<reference evidence="7 8" key="1">
    <citation type="submission" date="2019-06" db="EMBL/GenBank/DDBJ databases">
        <title>Sequencing the genomes of 1000 actinobacteria strains.</title>
        <authorList>
            <person name="Klenk H.-P."/>
        </authorList>
    </citation>
    <scope>NUCLEOTIDE SEQUENCE [LARGE SCALE GENOMIC DNA]</scope>
    <source>
        <strain evidence="7 8">DSM 45885</strain>
    </source>
</reference>
<name>A0A561VUE3_9ACTN</name>
<proteinExistence type="predicted"/>
<evidence type="ECO:0000256" key="3">
    <source>
        <dbReference type="ARBA" id="ARBA00022729"/>
    </source>
</evidence>
<dbReference type="AlphaFoldDB" id="A0A561VUE3"/>
<dbReference type="PANTHER" id="PTHR40088">
    <property type="entry name" value="PECTATE LYASE (EUROFUNG)"/>
    <property type="match status" value="1"/>
</dbReference>
<evidence type="ECO:0000313" key="8">
    <source>
        <dbReference type="Proteomes" id="UP000317685"/>
    </source>
</evidence>
<dbReference type="InterPro" id="IPR012334">
    <property type="entry name" value="Pectin_lyas_fold"/>
</dbReference>
<dbReference type="InterPro" id="IPR052052">
    <property type="entry name" value="Polysaccharide_Lyase_9"/>
</dbReference>
<organism evidence="7 8">
    <name type="scientific">Micromonospora taraxaci</name>
    <dbReference type="NCBI Taxonomy" id="1316803"/>
    <lineage>
        <taxon>Bacteria</taxon>
        <taxon>Bacillati</taxon>
        <taxon>Actinomycetota</taxon>
        <taxon>Actinomycetes</taxon>
        <taxon>Micromonosporales</taxon>
        <taxon>Micromonosporaceae</taxon>
        <taxon>Micromonospora</taxon>
    </lineage>
</organism>